<comment type="caution">
    <text evidence="1">The sequence shown here is derived from an EMBL/GenBank/DDBJ whole genome shotgun (WGS) entry which is preliminary data.</text>
</comment>
<dbReference type="OrthoDB" id="2013972at2759"/>
<evidence type="ECO:0000313" key="1">
    <source>
        <dbReference type="EMBL" id="KAF7555285.1"/>
    </source>
</evidence>
<dbReference type="SUPFAM" id="SSF53335">
    <property type="entry name" value="S-adenosyl-L-methionine-dependent methyltransferases"/>
    <property type="match status" value="1"/>
</dbReference>
<name>A0A9P5LJA2_9HYPO</name>
<keyword evidence="2" id="KW-1185">Reference proteome</keyword>
<dbReference type="Proteomes" id="UP000722485">
    <property type="component" value="Unassembled WGS sequence"/>
</dbReference>
<dbReference type="InterPro" id="IPR029063">
    <property type="entry name" value="SAM-dependent_MTases_sf"/>
</dbReference>
<evidence type="ECO:0000313" key="2">
    <source>
        <dbReference type="Proteomes" id="UP000722485"/>
    </source>
</evidence>
<accession>A0A9P5LJA2</accession>
<dbReference type="EMBL" id="JAANBB010000022">
    <property type="protein sequence ID" value="KAF7555285.1"/>
    <property type="molecule type" value="Genomic_DNA"/>
</dbReference>
<evidence type="ECO:0008006" key="3">
    <source>
        <dbReference type="Google" id="ProtNLM"/>
    </source>
</evidence>
<protein>
    <recommendedName>
        <fullName evidence="3">Methyltransferase</fullName>
    </recommendedName>
</protein>
<dbReference type="AlphaFoldDB" id="A0A9P5LJA2"/>
<sequence>MAAPTEQPHEPLIADRFDDVDSAISVPTTTAGLISLRSSIWQFQEENGRTYHAMSSGRRLGLSPKIEGPTKRVLDAGTGTGIWAIENLEPGGYLEMQDLTHPLGCDDGTMPDHLELCRLGHLCIEASKKAGRPIDVAPKYKTFLKKAGFVDIVEKRFKWPLNEWPKDAHYKEIGAWSFENLNTGLEGLLLALFTRFLGWTREEVFIFCSATRKQLQDRRIHAYIPLYVVYGRKPGDRDDLGDDRGF</sequence>
<organism evidence="1 2">
    <name type="scientific">Cylindrodendrum hubeiense</name>
    <dbReference type="NCBI Taxonomy" id="595255"/>
    <lineage>
        <taxon>Eukaryota</taxon>
        <taxon>Fungi</taxon>
        <taxon>Dikarya</taxon>
        <taxon>Ascomycota</taxon>
        <taxon>Pezizomycotina</taxon>
        <taxon>Sordariomycetes</taxon>
        <taxon>Hypocreomycetidae</taxon>
        <taxon>Hypocreales</taxon>
        <taxon>Nectriaceae</taxon>
        <taxon>Cylindrodendrum</taxon>
    </lineage>
</organism>
<gene>
    <name evidence="1" type="ORF">G7Z17_g2330</name>
</gene>
<proteinExistence type="predicted"/>
<reference evidence="1" key="1">
    <citation type="submission" date="2020-03" db="EMBL/GenBank/DDBJ databases">
        <title>Draft Genome Sequence of Cylindrodendrum hubeiense.</title>
        <authorList>
            <person name="Buettner E."/>
            <person name="Kellner H."/>
        </authorList>
    </citation>
    <scope>NUCLEOTIDE SEQUENCE</scope>
    <source>
        <strain evidence="1">IHI 201604</strain>
    </source>
</reference>